<evidence type="ECO:0000313" key="3">
    <source>
        <dbReference type="EMBL" id="ORY84172.1"/>
    </source>
</evidence>
<dbReference type="Proteomes" id="UP000193467">
    <property type="component" value="Unassembled WGS sequence"/>
</dbReference>
<keyword evidence="2" id="KW-0812">Transmembrane</keyword>
<gene>
    <name evidence="3" type="ORF">BCR35DRAFT_303255</name>
</gene>
<name>A0A1Y2FJM4_9BASI</name>
<dbReference type="InParanoid" id="A0A1Y2FJM4"/>
<keyword evidence="4" id="KW-1185">Reference proteome</keyword>
<sequence>MSSSSVTSYTNFPSVSQSAVSLTPIIPSTTASLDSTYHPPVASATRFLNAPTPNAGNNGVDMKLALGLGIGLGLTALLVALGAFFVLRHRKAERASFEKRTANLSRHRKAVVDDGEAREEGPQMAQKDVV</sequence>
<proteinExistence type="predicted"/>
<evidence type="ECO:0000256" key="1">
    <source>
        <dbReference type="SAM" id="MobiDB-lite"/>
    </source>
</evidence>
<organism evidence="3 4">
    <name type="scientific">Leucosporidium creatinivorum</name>
    <dbReference type="NCBI Taxonomy" id="106004"/>
    <lineage>
        <taxon>Eukaryota</taxon>
        <taxon>Fungi</taxon>
        <taxon>Dikarya</taxon>
        <taxon>Basidiomycota</taxon>
        <taxon>Pucciniomycotina</taxon>
        <taxon>Microbotryomycetes</taxon>
        <taxon>Leucosporidiales</taxon>
        <taxon>Leucosporidium</taxon>
    </lineage>
</organism>
<comment type="caution">
    <text evidence="3">The sequence shown here is derived from an EMBL/GenBank/DDBJ whole genome shotgun (WGS) entry which is preliminary data.</text>
</comment>
<keyword evidence="2" id="KW-0472">Membrane</keyword>
<dbReference type="EMBL" id="MCGR01000018">
    <property type="protein sequence ID" value="ORY84172.1"/>
    <property type="molecule type" value="Genomic_DNA"/>
</dbReference>
<reference evidence="3 4" key="1">
    <citation type="submission" date="2016-07" db="EMBL/GenBank/DDBJ databases">
        <title>Pervasive Adenine N6-methylation of Active Genes in Fungi.</title>
        <authorList>
            <consortium name="DOE Joint Genome Institute"/>
            <person name="Mondo S.J."/>
            <person name="Dannebaum R.O."/>
            <person name="Kuo R.C."/>
            <person name="Labutti K."/>
            <person name="Haridas S."/>
            <person name="Kuo A."/>
            <person name="Salamov A."/>
            <person name="Ahrendt S.R."/>
            <person name="Lipzen A."/>
            <person name="Sullivan W."/>
            <person name="Andreopoulos W.B."/>
            <person name="Clum A."/>
            <person name="Lindquist E."/>
            <person name="Daum C."/>
            <person name="Ramamoorthy G.K."/>
            <person name="Gryganskyi A."/>
            <person name="Culley D."/>
            <person name="Magnuson J.K."/>
            <person name="James T.Y."/>
            <person name="O'Malley M.A."/>
            <person name="Stajich J.E."/>
            <person name="Spatafora J.W."/>
            <person name="Visel A."/>
            <person name="Grigoriev I.V."/>
        </authorList>
    </citation>
    <scope>NUCLEOTIDE SEQUENCE [LARGE SCALE GENOMIC DNA]</scope>
    <source>
        <strain evidence="3 4">62-1032</strain>
    </source>
</reference>
<keyword evidence="2" id="KW-1133">Transmembrane helix</keyword>
<dbReference type="AlphaFoldDB" id="A0A1Y2FJM4"/>
<evidence type="ECO:0000256" key="2">
    <source>
        <dbReference type="SAM" id="Phobius"/>
    </source>
</evidence>
<evidence type="ECO:0000313" key="4">
    <source>
        <dbReference type="Proteomes" id="UP000193467"/>
    </source>
</evidence>
<feature type="region of interest" description="Disordered" evidence="1">
    <location>
        <begin position="103"/>
        <end position="130"/>
    </location>
</feature>
<protein>
    <submittedName>
        <fullName evidence="3">Uncharacterized protein</fullName>
    </submittedName>
</protein>
<feature type="transmembrane region" description="Helical" evidence="2">
    <location>
        <begin position="64"/>
        <end position="87"/>
    </location>
</feature>
<accession>A0A1Y2FJM4</accession>